<dbReference type="Gene3D" id="1.25.40.10">
    <property type="entry name" value="Tetratricopeptide repeat domain"/>
    <property type="match status" value="1"/>
</dbReference>
<dbReference type="InterPro" id="IPR011990">
    <property type="entry name" value="TPR-like_helical_dom_sf"/>
</dbReference>
<protein>
    <recommendedName>
        <fullName evidence="4">Tetratricopeptide repeat protein</fullName>
    </recommendedName>
</protein>
<dbReference type="InterPro" id="IPR019734">
    <property type="entry name" value="TPR_rpt"/>
</dbReference>
<dbReference type="EMBL" id="JAYKLX010000016">
    <property type="protein sequence ID" value="MEB3348385.1"/>
    <property type="molecule type" value="Genomic_DNA"/>
</dbReference>
<dbReference type="SUPFAM" id="SSF48452">
    <property type="entry name" value="TPR-like"/>
    <property type="match status" value="1"/>
</dbReference>
<reference evidence="2 3" key="1">
    <citation type="journal article" date="2013" name="Int. J. Syst. Evol. Microbiol.">
        <title>Aquimarina gracilis sp. nov., isolated from the gut microflora of a mussel, Mytilus coruscus, and emended description of Aquimarina spongiae.</title>
        <authorList>
            <person name="Park S.C."/>
            <person name="Choe H.N."/>
            <person name="Baik K.S."/>
            <person name="Seong C.N."/>
        </authorList>
    </citation>
    <scope>NUCLEOTIDE SEQUENCE [LARGE SCALE GENOMIC DNA]</scope>
    <source>
        <strain evidence="2 3">PSC32</strain>
    </source>
</reference>
<name>A0ABU6A2I0_9FLAO</name>
<sequence>MSLKILTSILVVIMIYFSFCKRINSQEVNKGCFEFYRYANEGYCSFLSGDYKQSIIQYEKAFDIKPEGCNVTDYRNDHYLMAKSLIQLKKYDRSKKYLENAIFFGGLEWNEMIKDSLSELVVKTNIITKSKYKELRTNRESKIDQELYTIIDSIAYYDQYYRLMAKNLPESKIDSIRKLQKIIDFKNEKKIKHLIDSMGYYPGFNKIGTDKIDLVMMHTSEKFRKQIFSTLLKEVDKGNVNPDIIGMMVDQQNVLNGKRLQKYGYFFEFNEINHKYFMPFENSNIDSINRYRIEIGAISIECAAIKNNAKLPINFDWDYKYKN</sequence>
<keyword evidence="1" id="KW-0802">TPR repeat</keyword>
<gene>
    <name evidence="2" type="ORF">U6A24_23140</name>
</gene>
<evidence type="ECO:0000313" key="3">
    <source>
        <dbReference type="Proteomes" id="UP001327027"/>
    </source>
</evidence>
<dbReference type="PROSITE" id="PS50005">
    <property type="entry name" value="TPR"/>
    <property type="match status" value="1"/>
</dbReference>
<evidence type="ECO:0000256" key="1">
    <source>
        <dbReference type="PROSITE-ProRule" id="PRU00339"/>
    </source>
</evidence>
<accession>A0ABU6A2I0</accession>
<dbReference type="RefSeq" id="WP_324182408.1">
    <property type="nucleotide sequence ID" value="NZ_BAABAW010000010.1"/>
</dbReference>
<comment type="caution">
    <text evidence="2">The sequence shown here is derived from an EMBL/GenBank/DDBJ whole genome shotgun (WGS) entry which is preliminary data.</text>
</comment>
<feature type="repeat" description="TPR" evidence="1">
    <location>
        <begin position="35"/>
        <end position="68"/>
    </location>
</feature>
<proteinExistence type="predicted"/>
<organism evidence="2 3">
    <name type="scientific">Aquimarina gracilis</name>
    <dbReference type="NCBI Taxonomy" id="874422"/>
    <lineage>
        <taxon>Bacteria</taxon>
        <taxon>Pseudomonadati</taxon>
        <taxon>Bacteroidota</taxon>
        <taxon>Flavobacteriia</taxon>
        <taxon>Flavobacteriales</taxon>
        <taxon>Flavobacteriaceae</taxon>
        <taxon>Aquimarina</taxon>
    </lineage>
</organism>
<keyword evidence="3" id="KW-1185">Reference proteome</keyword>
<evidence type="ECO:0008006" key="4">
    <source>
        <dbReference type="Google" id="ProtNLM"/>
    </source>
</evidence>
<dbReference type="Proteomes" id="UP001327027">
    <property type="component" value="Unassembled WGS sequence"/>
</dbReference>
<evidence type="ECO:0000313" key="2">
    <source>
        <dbReference type="EMBL" id="MEB3348385.1"/>
    </source>
</evidence>